<dbReference type="InterPro" id="IPR036915">
    <property type="entry name" value="Cyclin-like_sf"/>
</dbReference>
<evidence type="ECO:0000313" key="1">
    <source>
        <dbReference type="EMBL" id="KAJ3055574.1"/>
    </source>
</evidence>
<dbReference type="InterPro" id="IPR013922">
    <property type="entry name" value="Cyclin_PHO80-like"/>
</dbReference>
<gene>
    <name evidence="1" type="ORF">HK097_010095</name>
</gene>
<comment type="caution">
    <text evidence="1">The sequence shown here is derived from an EMBL/GenBank/DDBJ whole genome shotgun (WGS) entry which is preliminary data.</text>
</comment>
<dbReference type="Gene3D" id="1.10.472.10">
    <property type="entry name" value="Cyclin-like"/>
    <property type="match status" value="1"/>
</dbReference>
<dbReference type="GO" id="GO:0000307">
    <property type="term" value="C:cyclin-dependent protein kinase holoenzyme complex"/>
    <property type="evidence" value="ECO:0007669"/>
    <property type="project" value="TreeGrafter"/>
</dbReference>
<dbReference type="AlphaFoldDB" id="A0AAD5X545"/>
<accession>A0AAD5X545</accession>
<dbReference type="GO" id="GO:0005634">
    <property type="term" value="C:nucleus"/>
    <property type="evidence" value="ECO:0007669"/>
    <property type="project" value="TreeGrafter"/>
</dbReference>
<dbReference type="PANTHER" id="PTHR15615">
    <property type="match status" value="1"/>
</dbReference>
<dbReference type="GO" id="GO:0019901">
    <property type="term" value="F:protein kinase binding"/>
    <property type="evidence" value="ECO:0007669"/>
    <property type="project" value="InterPro"/>
</dbReference>
<dbReference type="CDD" id="cd20558">
    <property type="entry name" value="CYCLIN_ScPCL7-like"/>
    <property type="match status" value="1"/>
</dbReference>
<reference evidence="1" key="1">
    <citation type="submission" date="2020-05" db="EMBL/GenBank/DDBJ databases">
        <title>Phylogenomic resolution of chytrid fungi.</title>
        <authorList>
            <person name="Stajich J.E."/>
            <person name="Amses K."/>
            <person name="Simmons R."/>
            <person name="Seto K."/>
            <person name="Myers J."/>
            <person name="Bonds A."/>
            <person name="Quandt C.A."/>
            <person name="Barry K."/>
            <person name="Liu P."/>
            <person name="Grigoriev I."/>
            <person name="Longcore J.E."/>
            <person name="James T.Y."/>
        </authorList>
    </citation>
    <scope>NUCLEOTIDE SEQUENCE</scope>
    <source>
        <strain evidence="1">JEL0318</strain>
    </source>
</reference>
<evidence type="ECO:0008006" key="3">
    <source>
        <dbReference type="Google" id="ProtNLM"/>
    </source>
</evidence>
<dbReference type="EMBL" id="JADGJD010000072">
    <property type="protein sequence ID" value="KAJ3055574.1"/>
    <property type="molecule type" value="Genomic_DNA"/>
</dbReference>
<sequence>MHTTSSKDSPTSTSPGGSFDITLADANGIPVAPVFHACETEAILNMTVEMINRLIQHNDRIPLTSASLTRFHSRAPPTISITDYLRRIVKYAAIEKSVLLLLLIYVDRICEIHRTFTISSLTAHRFIISAVVAGCKSLSDIYCTNTHFAKVGGISCQELNVLELEFCKLIGWRLSCSMDTLQQYYISLVRTSSRYIYPNVTTPVVLYPEENARESQLGTGQDVD</sequence>
<dbReference type="Pfam" id="PF08613">
    <property type="entry name" value="Cyclin"/>
    <property type="match status" value="1"/>
</dbReference>
<dbReference type="Proteomes" id="UP001212841">
    <property type="component" value="Unassembled WGS sequence"/>
</dbReference>
<dbReference type="PANTHER" id="PTHR15615:SF117">
    <property type="entry name" value="PHO85 CYCLIN PHO80"/>
    <property type="match status" value="1"/>
</dbReference>
<dbReference type="SUPFAM" id="SSF47954">
    <property type="entry name" value="Cyclin-like"/>
    <property type="match status" value="1"/>
</dbReference>
<organism evidence="1 2">
    <name type="scientific">Rhizophlyctis rosea</name>
    <dbReference type="NCBI Taxonomy" id="64517"/>
    <lineage>
        <taxon>Eukaryota</taxon>
        <taxon>Fungi</taxon>
        <taxon>Fungi incertae sedis</taxon>
        <taxon>Chytridiomycota</taxon>
        <taxon>Chytridiomycota incertae sedis</taxon>
        <taxon>Chytridiomycetes</taxon>
        <taxon>Rhizophlyctidales</taxon>
        <taxon>Rhizophlyctidaceae</taxon>
        <taxon>Rhizophlyctis</taxon>
    </lineage>
</organism>
<keyword evidence="2" id="KW-1185">Reference proteome</keyword>
<evidence type="ECO:0000313" key="2">
    <source>
        <dbReference type="Proteomes" id="UP001212841"/>
    </source>
</evidence>
<protein>
    <recommendedName>
        <fullName evidence="3">Cyclin-domain-containing protein</fullName>
    </recommendedName>
</protein>
<dbReference type="GO" id="GO:0016538">
    <property type="term" value="F:cyclin-dependent protein serine/threonine kinase regulator activity"/>
    <property type="evidence" value="ECO:0007669"/>
    <property type="project" value="TreeGrafter"/>
</dbReference>
<name>A0AAD5X545_9FUNG</name>
<proteinExistence type="predicted"/>